<sequence>MVQTNAKGGWRNGNRRTVYEEESGASTRQVASACKSVKVEITTLVTEFKYLGKDSRAAPRTTPLLSKDSAVVCPFAIIYSYQNYRLN</sequence>
<dbReference type="Proteomes" id="UP001196413">
    <property type="component" value="Unassembled WGS sequence"/>
</dbReference>
<evidence type="ECO:0000313" key="3">
    <source>
        <dbReference type="Proteomes" id="UP001196413"/>
    </source>
</evidence>
<protein>
    <submittedName>
        <fullName evidence="2">Uncharacterized protein</fullName>
    </submittedName>
</protein>
<proteinExistence type="predicted"/>
<reference evidence="2" key="1">
    <citation type="submission" date="2021-06" db="EMBL/GenBank/DDBJ databases">
        <title>Parelaphostrongylus tenuis whole genome reference sequence.</title>
        <authorList>
            <person name="Garwood T.J."/>
            <person name="Larsen P.A."/>
            <person name="Fountain-Jones N.M."/>
            <person name="Garbe J.R."/>
            <person name="Macchietto M.G."/>
            <person name="Kania S.A."/>
            <person name="Gerhold R.W."/>
            <person name="Richards J.E."/>
            <person name="Wolf T.M."/>
        </authorList>
    </citation>
    <scope>NUCLEOTIDE SEQUENCE</scope>
    <source>
        <strain evidence="2">MNPRO001-30</strain>
        <tissue evidence="2">Meninges</tissue>
    </source>
</reference>
<gene>
    <name evidence="2" type="ORF">KIN20_025031</name>
</gene>
<dbReference type="AlphaFoldDB" id="A0AAD5NBK8"/>
<keyword evidence="3" id="KW-1185">Reference proteome</keyword>
<evidence type="ECO:0000313" key="2">
    <source>
        <dbReference type="EMBL" id="KAJ1364849.1"/>
    </source>
</evidence>
<name>A0AAD5NBK8_PARTN</name>
<comment type="caution">
    <text evidence="2">The sequence shown here is derived from an EMBL/GenBank/DDBJ whole genome shotgun (WGS) entry which is preliminary data.</text>
</comment>
<evidence type="ECO:0000256" key="1">
    <source>
        <dbReference type="SAM" id="MobiDB-lite"/>
    </source>
</evidence>
<feature type="region of interest" description="Disordered" evidence="1">
    <location>
        <begin position="1"/>
        <end position="26"/>
    </location>
</feature>
<accession>A0AAD5NBK8</accession>
<dbReference type="EMBL" id="JAHQIW010005082">
    <property type="protein sequence ID" value="KAJ1364849.1"/>
    <property type="molecule type" value="Genomic_DNA"/>
</dbReference>
<organism evidence="2 3">
    <name type="scientific">Parelaphostrongylus tenuis</name>
    <name type="common">Meningeal worm</name>
    <dbReference type="NCBI Taxonomy" id="148309"/>
    <lineage>
        <taxon>Eukaryota</taxon>
        <taxon>Metazoa</taxon>
        <taxon>Ecdysozoa</taxon>
        <taxon>Nematoda</taxon>
        <taxon>Chromadorea</taxon>
        <taxon>Rhabditida</taxon>
        <taxon>Rhabditina</taxon>
        <taxon>Rhabditomorpha</taxon>
        <taxon>Strongyloidea</taxon>
        <taxon>Metastrongylidae</taxon>
        <taxon>Parelaphostrongylus</taxon>
    </lineage>
</organism>